<accession>A0ABS5FRY9</accession>
<comment type="caution">
    <text evidence="7">The sequence shown here is derived from an EMBL/GenBank/DDBJ whole genome shotgun (WGS) entry which is preliminary data.</text>
</comment>
<keyword evidence="8" id="KW-1185">Reference proteome</keyword>
<feature type="domain" description="Major facilitator superfamily (MFS) profile" evidence="6">
    <location>
        <begin position="14"/>
        <end position="386"/>
    </location>
</feature>
<feature type="transmembrane region" description="Helical" evidence="5">
    <location>
        <begin position="274"/>
        <end position="294"/>
    </location>
</feature>
<feature type="transmembrane region" description="Helical" evidence="5">
    <location>
        <begin position="244"/>
        <end position="262"/>
    </location>
</feature>
<dbReference type="EMBL" id="JAFCJH010000039">
    <property type="protein sequence ID" value="MBR0799495.1"/>
    <property type="molecule type" value="Genomic_DNA"/>
</dbReference>
<comment type="subcellular location">
    <subcellularLocation>
        <location evidence="1">Membrane</location>
        <topology evidence="1">Multi-pass membrane protein</topology>
    </subcellularLocation>
</comment>
<dbReference type="PANTHER" id="PTHR23514:SF13">
    <property type="entry name" value="INNER MEMBRANE PROTEIN YBJJ"/>
    <property type="match status" value="1"/>
</dbReference>
<dbReference type="RefSeq" id="WP_212494295.1">
    <property type="nucleotide sequence ID" value="NZ_JAFCJH010000039.1"/>
</dbReference>
<dbReference type="InterPro" id="IPR036259">
    <property type="entry name" value="MFS_trans_sf"/>
</dbReference>
<dbReference type="Gene3D" id="1.20.1250.20">
    <property type="entry name" value="MFS general substrate transporter like domains"/>
    <property type="match status" value="1"/>
</dbReference>
<feature type="transmembrane region" description="Helical" evidence="5">
    <location>
        <begin position="170"/>
        <end position="189"/>
    </location>
</feature>
<gene>
    <name evidence="7" type="ORF">JQ615_29405</name>
</gene>
<dbReference type="InterPro" id="IPR011701">
    <property type="entry name" value="MFS"/>
</dbReference>
<keyword evidence="4 5" id="KW-0472">Membrane</keyword>
<feature type="transmembrane region" description="Helical" evidence="5">
    <location>
        <begin position="300"/>
        <end position="320"/>
    </location>
</feature>
<proteinExistence type="predicted"/>
<dbReference type="InterPro" id="IPR051788">
    <property type="entry name" value="MFS_Transporter"/>
</dbReference>
<feature type="transmembrane region" description="Helical" evidence="5">
    <location>
        <begin position="210"/>
        <end position="232"/>
    </location>
</feature>
<dbReference type="PROSITE" id="PS50850">
    <property type="entry name" value="MFS"/>
    <property type="match status" value="1"/>
</dbReference>
<feature type="transmembrane region" description="Helical" evidence="5">
    <location>
        <begin position="143"/>
        <end position="164"/>
    </location>
</feature>
<keyword evidence="2 5" id="KW-0812">Transmembrane</keyword>
<feature type="transmembrane region" description="Helical" evidence="5">
    <location>
        <begin position="359"/>
        <end position="378"/>
    </location>
</feature>
<dbReference type="Proteomes" id="UP001315278">
    <property type="component" value="Unassembled WGS sequence"/>
</dbReference>
<evidence type="ECO:0000259" key="6">
    <source>
        <dbReference type="PROSITE" id="PS50850"/>
    </source>
</evidence>
<feature type="transmembrane region" description="Helical" evidence="5">
    <location>
        <begin position="80"/>
        <end position="98"/>
    </location>
</feature>
<feature type="transmembrane region" description="Helical" evidence="5">
    <location>
        <begin position="50"/>
        <end position="73"/>
    </location>
</feature>
<feature type="transmembrane region" description="Helical" evidence="5">
    <location>
        <begin position="332"/>
        <end position="353"/>
    </location>
</feature>
<reference evidence="8" key="1">
    <citation type="journal article" date="2021" name="ISME J.">
        <title>Evolutionary origin and ecological implication of a unique nif island in free-living Bradyrhizobium lineages.</title>
        <authorList>
            <person name="Tao J."/>
        </authorList>
    </citation>
    <scope>NUCLEOTIDE SEQUENCE [LARGE SCALE GENOMIC DNA]</scope>
    <source>
        <strain evidence="8">SZCCT0434</strain>
    </source>
</reference>
<evidence type="ECO:0000256" key="5">
    <source>
        <dbReference type="SAM" id="Phobius"/>
    </source>
</evidence>
<evidence type="ECO:0000256" key="1">
    <source>
        <dbReference type="ARBA" id="ARBA00004141"/>
    </source>
</evidence>
<name>A0ABS5FRY9_9BRAD</name>
<organism evidence="7 8">
    <name type="scientific">Bradyrhizobium jicamae</name>
    <dbReference type="NCBI Taxonomy" id="280332"/>
    <lineage>
        <taxon>Bacteria</taxon>
        <taxon>Pseudomonadati</taxon>
        <taxon>Pseudomonadota</taxon>
        <taxon>Alphaproteobacteria</taxon>
        <taxon>Hyphomicrobiales</taxon>
        <taxon>Nitrobacteraceae</taxon>
        <taxon>Bradyrhizobium</taxon>
    </lineage>
</organism>
<evidence type="ECO:0000256" key="2">
    <source>
        <dbReference type="ARBA" id="ARBA00022692"/>
    </source>
</evidence>
<dbReference type="CDD" id="cd17393">
    <property type="entry name" value="MFS_MosC_like"/>
    <property type="match status" value="1"/>
</dbReference>
<evidence type="ECO:0000256" key="3">
    <source>
        <dbReference type="ARBA" id="ARBA00022989"/>
    </source>
</evidence>
<evidence type="ECO:0000313" key="8">
    <source>
        <dbReference type="Proteomes" id="UP001315278"/>
    </source>
</evidence>
<dbReference type="PANTHER" id="PTHR23514">
    <property type="entry name" value="BYPASS OF STOP CODON PROTEIN 6"/>
    <property type="match status" value="1"/>
</dbReference>
<evidence type="ECO:0000313" key="7">
    <source>
        <dbReference type="EMBL" id="MBR0799495.1"/>
    </source>
</evidence>
<evidence type="ECO:0000256" key="4">
    <source>
        <dbReference type="ARBA" id="ARBA00023136"/>
    </source>
</evidence>
<dbReference type="InterPro" id="IPR020846">
    <property type="entry name" value="MFS_dom"/>
</dbReference>
<dbReference type="Pfam" id="PF07690">
    <property type="entry name" value="MFS_1"/>
    <property type="match status" value="1"/>
</dbReference>
<sequence>MNAQGLHARALVLARIMTTTTFFAHGFGVGMWSIAIANVKAGLKISDSEIGLALLAMSIGAILAMPIAAVAVSRYGGGRVSALCGLAYGFLLMALALAANTGSLALILFCLGLAHGSLEIVMNAQASAVEIQWRSAIMSSFHAAWSMGGLLGAAAGGLIGAYHLPPEYGLCIPALVVIALMGATLGPAFNTRVDKTEAHFELVLPSQKTLGLALISFLALVTEGSVANWTSIYLRDSIGPAADTFAAGYGSFAISMAIFRLAGGGLVRRFGPSTIMSCGAVVAAGGFAVVLAWPSLIAAYLGYALLGAGIANVVPLAFSIAGQRFSDPARSILMVATAGYAGYVIGPPLIGTVADHLSLRYALGIPLAALVLVAVVSASGRAAGRRARPIEASADV</sequence>
<keyword evidence="3 5" id="KW-1133">Transmembrane helix</keyword>
<feature type="transmembrane region" description="Helical" evidence="5">
    <location>
        <begin position="12"/>
        <end position="38"/>
    </location>
</feature>
<dbReference type="SUPFAM" id="SSF103473">
    <property type="entry name" value="MFS general substrate transporter"/>
    <property type="match status" value="1"/>
</dbReference>
<feature type="transmembrane region" description="Helical" evidence="5">
    <location>
        <begin position="104"/>
        <end position="122"/>
    </location>
</feature>
<protein>
    <submittedName>
        <fullName evidence="7">MFS transporter</fullName>
    </submittedName>
</protein>